<dbReference type="GO" id="GO:0016706">
    <property type="term" value="F:2-oxoglutarate-dependent dioxygenase activity"/>
    <property type="evidence" value="ECO:0007669"/>
    <property type="project" value="InterPro"/>
</dbReference>
<dbReference type="GO" id="GO:0008168">
    <property type="term" value="F:methyltransferase activity"/>
    <property type="evidence" value="ECO:0007669"/>
    <property type="project" value="InterPro"/>
</dbReference>
<dbReference type="Proteomes" id="UP001274896">
    <property type="component" value="Unassembled WGS sequence"/>
</dbReference>
<evidence type="ECO:0000313" key="2">
    <source>
        <dbReference type="EMBL" id="KAK3530809.1"/>
    </source>
</evidence>
<dbReference type="PANTHER" id="PTHR47510:SF3">
    <property type="entry name" value="ENDO_EXONUCLEASE_PHOSPHATASE DOMAIN-CONTAINING PROTEIN"/>
    <property type="match status" value="1"/>
</dbReference>
<dbReference type="EMBL" id="JAUCMX010000011">
    <property type="protein sequence ID" value="KAK3530809.1"/>
    <property type="molecule type" value="Genomic_DNA"/>
</dbReference>
<dbReference type="SUPFAM" id="SSF56672">
    <property type="entry name" value="DNA/RNA polymerases"/>
    <property type="match status" value="1"/>
</dbReference>
<gene>
    <name evidence="2" type="ORF">QTP70_002839</name>
</gene>
<evidence type="ECO:0000259" key="1">
    <source>
        <dbReference type="Pfam" id="PF09004"/>
    </source>
</evidence>
<evidence type="ECO:0000313" key="3">
    <source>
        <dbReference type="Proteomes" id="UP001274896"/>
    </source>
</evidence>
<dbReference type="InterPro" id="IPR043502">
    <property type="entry name" value="DNA/RNA_pol_sf"/>
</dbReference>
<keyword evidence="3" id="KW-1185">Reference proteome</keyword>
<dbReference type="InterPro" id="IPR015095">
    <property type="entry name" value="AlkB_hom8_N"/>
</dbReference>
<accession>A0AAE0QRY6</accession>
<organism evidence="2 3">
    <name type="scientific">Hemibagrus guttatus</name>
    <dbReference type="NCBI Taxonomy" id="175788"/>
    <lineage>
        <taxon>Eukaryota</taxon>
        <taxon>Metazoa</taxon>
        <taxon>Chordata</taxon>
        <taxon>Craniata</taxon>
        <taxon>Vertebrata</taxon>
        <taxon>Euteleostomi</taxon>
        <taxon>Actinopterygii</taxon>
        <taxon>Neopterygii</taxon>
        <taxon>Teleostei</taxon>
        <taxon>Ostariophysi</taxon>
        <taxon>Siluriformes</taxon>
        <taxon>Bagridae</taxon>
        <taxon>Hemibagrus</taxon>
    </lineage>
</organism>
<protein>
    <recommendedName>
        <fullName evidence="1">Alkylated DNA repair protein AlkB homologue 8 N-terminal domain-containing protein</fullName>
    </recommendedName>
</protein>
<feature type="domain" description="Alkylated DNA repair protein AlkB homologue 8 N-terminal" evidence="1">
    <location>
        <begin position="278"/>
        <end position="319"/>
    </location>
</feature>
<dbReference type="Pfam" id="PF09004">
    <property type="entry name" value="ALKBH8_N"/>
    <property type="match status" value="1"/>
</dbReference>
<proteinExistence type="predicted"/>
<name>A0AAE0QRY6_9TELE</name>
<reference evidence="2" key="1">
    <citation type="submission" date="2023-06" db="EMBL/GenBank/DDBJ databases">
        <title>Male Hemibagrus guttatus genome.</title>
        <authorList>
            <person name="Bian C."/>
        </authorList>
    </citation>
    <scope>NUCLEOTIDE SEQUENCE</scope>
    <source>
        <strain evidence="2">Male_cb2023</strain>
        <tissue evidence="2">Muscle</tissue>
    </source>
</reference>
<dbReference type="CDD" id="cd01650">
    <property type="entry name" value="RT_nLTR_like"/>
    <property type="match status" value="1"/>
</dbReference>
<dbReference type="AlphaFoldDB" id="A0AAE0QRY6"/>
<dbReference type="PANTHER" id="PTHR47510">
    <property type="entry name" value="REVERSE TRANSCRIPTASE DOMAIN-CONTAINING PROTEIN"/>
    <property type="match status" value="1"/>
</dbReference>
<sequence>MVNADASLADELNNFYACFKAAAHNVNSVSSANSAIGSMHAENARKENVFIISEHDVRQAFRRVNTRKAAGPDGITGRVLKACANQLAPVFTEIFNLSLEQSMIPTCFKQSTIVPVHKKSQPACLNNYRPVALTSVMMKCFERLIRDFITSSLPDILDPLQFAYRPNCSTEDTIAHLHHTALSHLDSRKGNYFADDTAVVGLISNNDETAYLEEIKNLETWCQDNNLFLNVSKTKELIVGFSTKQERNYQSLIINGTPVERVDIFLYLGVHIMQDLSWSCHVNTLVKKAWQHLYHLRCLKDFKLPSKVLKMFYTCTTESILTGSITAWFGNITKQDRQALRDLSQAYHLCRAP</sequence>
<comment type="caution">
    <text evidence="2">The sequence shown here is derived from an EMBL/GenBank/DDBJ whole genome shotgun (WGS) entry which is preliminary data.</text>
</comment>